<evidence type="ECO:0000256" key="7">
    <source>
        <dbReference type="ARBA" id="ARBA00023128"/>
    </source>
</evidence>
<protein>
    <recommendedName>
        <fullName evidence="14">Mitochondrial ornithine transporter</fullName>
    </recommendedName>
</protein>
<dbReference type="GO" id="GO:0031966">
    <property type="term" value="C:mitochondrial membrane"/>
    <property type="evidence" value="ECO:0007669"/>
    <property type="project" value="UniProtKB-SubCell"/>
</dbReference>
<dbReference type="InterPro" id="IPR023395">
    <property type="entry name" value="MCP_dom_sf"/>
</dbReference>
<keyword evidence="7" id="KW-0496">Mitochondrion</keyword>
<evidence type="ECO:0000256" key="4">
    <source>
        <dbReference type="ARBA" id="ARBA00022692"/>
    </source>
</evidence>
<accession>A0A8I6TD35</accession>
<dbReference type="OrthoDB" id="409586at2759"/>
<evidence type="ECO:0000313" key="12">
    <source>
        <dbReference type="EnsemblMetazoa" id="XP_014240767.1"/>
    </source>
</evidence>
<dbReference type="SUPFAM" id="SSF103506">
    <property type="entry name" value="Mitochondrial carrier"/>
    <property type="match status" value="1"/>
</dbReference>
<reference evidence="12" key="1">
    <citation type="submission" date="2022-01" db="UniProtKB">
        <authorList>
            <consortium name="EnsemblMetazoa"/>
        </authorList>
    </citation>
    <scope>IDENTIFICATION</scope>
</reference>
<keyword evidence="3 10" id="KW-0813">Transport</keyword>
<name>A0A8I6TD35_CIMLE</name>
<dbReference type="GO" id="GO:1990575">
    <property type="term" value="P:mitochondrial L-ornithine transmembrane transport"/>
    <property type="evidence" value="ECO:0007669"/>
    <property type="project" value="TreeGrafter"/>
</dbReference>
<sequence length="316" mass="34439">MSSNTTSRKFLDGAIDFTAGSLGGVALVYVGQPLDTIKVKLQTFNSLYSGPWDCFKKTLRTEGIRRGLYAGTVPALAANVAENSVLFAAYGGCQKCVAYATNTKIENLSALGNAFAGFLAAFFSSFTLCPTELIKVRLQAARELELTSKTNAVKKHRLNGFQMTKMILKTEGIRGMFRGLTSTIAREMPGYFVFFGGYEGTRMFLTPKGCTKEECGVLATMAAGAVGGVALWLVIFPADLVKSRIQVSSIDSSFYSVTLSIVRNEGVSALYNGLTPTLIRTMPATAILFLTYEYTKKLMHNVLDKNTLEDKKIKFM</sequence>
<evidence type="ECO:0000256" key="11">
    <source>
        <dbReference type="SAM" id="Phobius"/>
    </source>
</evidence>
<feature type="repeat" description="Solcar" evidence="9">
    <location>
        <begin position="215"/>
        <end position="298"/>
    </location>
</feature>
<evidence type="ECO:0000256" key="9">
    <source>
        <dbReference type="PROSITE-ProRule" id="PRU00282"/>
    </source>
</evidence>
<keyword evidence="6 11" id="KW-1133">Transmembrane helix</keyword>
<dbReference type="Pfam" id="PF00153">
    <property type="entry name" value="Mito_carr"/>
    <property type="match status" value="3"/>
</dbReference>
<proteinExistence type="inferred from homology"/>
<feature type="repeat" description="Solcar" evidence="9">
    <location>
        <begin position="11"/>
        <end position="96"/>
    </location>
</feature>
<dbReference type="GeneID" id="106661722"/>
<dbReference type="OMA" id="PIDCFRQ"/>
<keyword evidence="8 9" id="KW-0472">Membrane</keyword>
<keyword evidence="5" id="KW-0677">Repeat</keyword>
<dbReference type="GO" id="GO:0000064">
    <property type="term" value="F:L-ornithine transmembrane transporter activity"/>
    <property type="evidence" value="ECO:0007669"/>
    <property type="project" value="TreeGrafter"/>
</dbReference>
<evidence type="ECO:0008006" key="14">
    <source>
        <dbReference type="Google" id="ProtNLM"/>
    </source>
</evidence>
<dbReference type="PANTHER" id="PTHR45624:SF12">
    <property type="entry name" value="MITOCHONDRIAL ORNITHINE TRANSPORTER 1"/>
    <property type="match status" value="1"/>
</dbReference>
<dbReference type="PROSITE" id="PS50920">
    <property type="entry name" value="SOLCAR"/>
    <property type="match status" value="3"/>
</dbReference>
<evidence type="ECO:0000256" key="2">
    <source>
        <dbReference type="ARBA" id="ARBA00006375"/>
    </source>
</evidence>
<dbReference type="InterPro" id="IPR050567">
    <property type="entry name" value="Mitochondrial_Carrier"/>
</dbReference>
<organism evidence="12 13">
    <name type="scientific">Cimex lectularius</name>
    <name type="common">Bed bug</name>
    <name type="synonym">Acanthia lectularia</name>
    <dbReference type="NCBI Taxonomy" id="79782"/>
    <lineage>
        <taxon>Eukaryota</taxon>
        <taxon>Metazoa</taxon>
        <taxon>Ecdysozoa</taxon>
        <taxon>Arthropoda</taxon>
        <taxon>Hexapoda</taxon>
        <taxon>Insecta</taxon>
        <taxon>Pterygota</taxon>
        <taxon>Neoptera</taxon>
        <taxon>Paraneoptera</taxon>
        <taxon>Hemiptera</taxon>
        <taxon>Heteroptera</taxon>
        <taxon>Panheteroptera</taxon>
        <taxon>Cimicomorpha</taxon>
        <taxon>Cimicidae</taxon>
        <taxon>Cimex</taxon>
    </lineage>
</organism>
<dbReference type="Proteomes" id="UP000494040">
    <property type="component" value="Unassembled WGS sequence"/>
</dbReference>
<evidence type="ECO:0000256" key="5">
    <source>
        <dbReference type="ARBA" id="ARBA00022737"/>
    </source>
</evidence>
<dbReference type="EnsemblMetazoa" id="XM_014385281.2">
    <property type="protein sequence ID" value="XP_014240767.1"/>
    <property type="gene ID" value="LOC106661722"/>
</dbReference>
<comment type="subcellular location">
    <subcellularLocation>
        <location evidence="1">Mitochondrion membrane</location>
        <topology evidence="1">Multi-pass membrane protein</topology>
    </subcellularLocation>
</comment>
<dbReference type="KEGG" id="clec:106661722"/>
<evidence type="ECO:0000256" key="8">
    <source>
        <dbReference type="ARBA" id="ARBA00023136"/>
    </source>
</evidence>
<dbReference type="FunFam" id="1.50.40.10:FF:000146">
    <property type="entry name" value="Uncharacterized protein, isoform B"/>
    <property type="match status" value="1"/>
</dbReference>
<dbReference type="PANTHER" id="PTHR45624">
    <property type="entry name" value="MITOCHONDRIAL BASIC AMINO ACIDS TRANSPORTER-RELATED"/>
    <property type="match status" value="1"/>
</dbReference>
<evidence type="ECO:0000256" key="1">
    <source>
        <dbReference type="ARBA" id="ARBA00004225"/>
    </source>
</evidence>
<dbReference type="RefSeq" id="XP_014240767.1">
    <property type="nucleotide sequence ID" value="XM_014385281.2"/>
</dbReference>
<feature type="repeat" description="Solcar" evidence="9">
    <location>
        <begin position="108"/>
        <end position="204"/>
    </location>
</feature>
<dbReference type="InterPro" id="IPR018108">
    <property type="entry name" value="MCP_transmembrane"/>
</dbReference>
<evidence type="ECO:0000256" key="10">
    <source>
        <dbReference type="RuleBase" id="RU000488"/>
    </source>
</evidence>
<evidence type="ECO:0000256" key="3">
    <source>
        <dbReference type="ARBA" id="ARBA00022448"/>
    </source>
</evidence>
<feature type="transmembrane region" description="Helical" evidence="11">
    <location>
        <begin position="216"/>
        <end position="236"/>
    </location>
</feature>
<comment type="similarity">
    <text evidence="2 10">Belongs to the mitochondrial carrier (TC 2.A.29) family.</text>
</comment>
<keyword evidence="13" id="KW-1185">Reference proteome</keyword>
<dbReference type="Gene3D" id="1.50.40.10">
    <property type="entry name" value="Mitochondrial carrier domain"/>
    <property type="match status" value="1"/>
</dbReference>
<dbReference type="AlphaFoldDB" id="A0A8I6TD35"/>
<keyword evidence="4 9" id="KW-0812">Transmembrane</keyword>
<evidence type="ECO:0000256" key="6">
    <source>
        <dbReference type="ARBA" id="ARBA00022989"/>
    </source>
</evidence>
<evidence type="ECO:0000313" key="13">
    <source>
        <dbReference type="Proteomes" id="UP000494040"/>
    </source>
</evidence>